<dbReference type="SUPFAM" id="SSF53649">
    <property type="entry name" value="Alkaline phosphatase-like"/>
    <property type="match status" value="1"/>
</dbReference>
<dbReference type="InterPro" id="IPR004245">
    <property type="entry name" value="DUF229"/>
</dbReference>
<keyword evidence="1" id="KW-0472">Membrane</keyword>
<feature type="transmembrane region" description="Helical" evidence="1">
    <location>
        <begin position="15"/>
        <end position="34"/>
    </location>
</feature>
<evidence type="ECO:0000313" key="2">
    <source>
        <dbReference type="EMBL" id="KAK9507208.1"/>
    </source>
</evidence>
<dbReference type="PANTHER" id="PTHR10974">
    <property type="entry name" value="FI08016P-RELATED"/>
    <property type="match status" value="1"/>
</dbReference>
<evidence type="ECO:0008006" key="4">
    <source>
        <dbReference type="Google" id="ProtNLM"/>
    </source>
</evidence>
<gene>
    <name evidence="2" type="ORF">O3M35_007116</name>
</gene>
<dbReference type="InterPro" id="IPR017850">
    <property type="entry name" value="Alkaline_phosphatase_core_sf"/>
</dbReference>
<dbReference type="FunFam" id="3.40.720.10:FF:000017">
    <property type="entry name" value="Predicted protein"/>
    <property type="match status" value="1"/>
</dbReference>
<reference evidence="2 3" key="1">
    <citation type="submission" date="2022-12" db="EMBL/GenBank/DDBJ databases">
        <title>Chromosome-level genome assembly of true bugs.</title>
        <authorList>
            <person name="Ma L."/>
            <person name="Li H."/>
        </authorList>
    </citation>
    <scope>NUCLEOTIDE SEQUENCE [LARGE SCALE GENOMIC DNA]</scope>
    <source>
        <strain evidence="2">Lab_2022b</strain>
    </source>
</reference>
<dbReference type="Pfam" id="PF02995">
    <property type="entry name" value="DUF229"/>
    <property type="match status" value="1"/>
</dbReference>
<protein>
    <recommendedName>
        <fullName evidence="4">DUF229 domain containing protein</fullName>
    </recommendedName>
</protein>
<comment type="caution">
    <text evidence="2">The sequence shown here is derived from an EMBL/GenBank/DDBJ whole genome shotgun (WGS) entry which is preliminary data.</text>
</comment>
<dbReference type="GO" id="GO:0005615">
    <property type="term" value="C:extracellular space"/>
    <property type="evidence" value="ECO:0007669"/>
    <property type="project" value="TreeGrafter"/>
</dbReference>
<evidence type="ECO:0000256" key="1">
    <source>
        <dbReference type="SAM" id="Phobius"/>
    </source>
</evidence>
<evidence type="ECO:0000313" key="3">
    <source>
        <dbReference type="Proteomes" id="UP001461498"/>
    </source>
</evidence>
<organism evidence="2 3">
    <name type="scientific">Rhynocoris fuscipes</name>
    <dbReference type="NCBI Taxonomy" id="488301"/>
    <lineage>
        <taxon>Eukaryota</taxon>
        <taxon>Metazoa</taxon>
        <taxon>Ecdysozoa</taxon>
        <taxon>Arthropoda</taxon>
        <taxon>Hexapoda</taxon>
        <taxon>Insecta</taxon>
        <taxon>Pterygota</taxon>
        <taxon>Neoptera</taxon>
        <taxon>Paraneoptera</taxon>
        <taxon>Hemiptera</taxon>
        <taxon>Heteroptera</taxon>
        <taxon>Panheteroptera</taxon>
        <taxon>Cimicomorpha</taxon>
        <taxon>Reduviidae</taxon>
        <taxon>Harpactorinae</taxon>
        <taxon>Harpactorini</taxon>
        <taxon>Rhynocoris</taxon>
    </lineage>
</organism>
<dbReference type="Proteomes" id="UP001461498">
    <property type="component" value="Unassembled WGS sequence"/>
</dbReference>
<proteinExistence type="predicted"/>
<keyword evidence="3" id="KW-1185">Reference proteome</keyword>
<dbReference type="AlphaFoldDB" id="A0AAW1D8B8"/>
<dbReference type="EMBL" id="JAPXFL010000004">
    <property type="protein sequence ID" value="KAK9507208.1"/>
    <property type="molecule type" value="Genomic_DNA"/>
</dbReference>
<name>A0AAW1D8B8_9HEMI</name>
<dbReference type="Gene3D" id="3.40.720.10">
    <property type="entry name" value="Alkaline Phosphatase, subunit A"/>
    <property type="match status" value="1"/>
</dbReference>
<dbReference type="CDD" id="cd16021">
    <property type="entry name" value="ALP_like"/>
    <property type="match status" value="1"/>
</dbReference>
<dbReference type="PANTHER" id="PTHR10974:SF1">
    <property type="entry name" value="FI08016P-RELATED"/>
    <property type="match status" value="1"/>
</dbReference>
<sequence>MSFYVNKAIMFKFNVRYIMSLLLIISSVSIFWYYRNLPKHHIPYYQIPSSAIYDESAMRYLVDTKGCRIGYMNAYDKSIRDCLYFEEEIDCDKDGRGMLVNYNGNTLYVNMTLLPKYRLTEEILHCCYQPFRMINSTYEQVKQSWLPEIRYDNCTRFTRVIIKDEFIKVKCSLPNNETYEDVFVFVQERDANLQREDDKLSVLVIGFDAVSRLNFHRQMQKTVQFLKEQNAVEMFGYNKVGENTYPNLVAMLSGLSEQEIEKVCLHEEYKTFDNCPLIWKNYKSNGFMTGYGEDLGWYGLLSTTDKFRRREYQNAATDFFLNQLTISAFHLRNDLRFNYNICIGKRLAYEILIDAVKQFAINLKNLPTFGFFFTFSLSHDTLNRLIYGDDFFYKFLQTLSAHGVFNRTILIILSDHGMRFGKIRETYQGFLEEKLPLLFFKFPPWFSNKYPKALENLKANAHRLVSAYDIYKTFIDLIDLKSISNSELDNRTHSKKDLTLGTSLFLPIDEKRSCNDAGIPKYYCTCDLTGSVPISINDRNVKLSSIYIIDYVNELLKDHQQCTKLYFNRIIDARFVRKPSFRNKKLSIVEYKVIVETKPSLAIFEGFVRHNEVMNSFDVLPPISRVNAYGNQSYCVESSFLKLYCYCDLENVI</sequence>
<accession>A0AAW1D8B8</accession>
<keyword evidence="1" id="KW-1133">Transmembrane helix</keyword>
<keyword evidence="1" id="KW-0812">Transmembrane</keyword>